<dbReference type="InterPro" id="IPR036380">
    <property type="entry name" value="Isochorismatase-like_sf"/>
</dbReference>
<gene>
    <name evidence="1" type="ORF">HUJ06_017563</name>
</gene>
<dbReference type="EMBL" id="DUZY01000008">
    <property type="protein sequence ID" value="DAD47626.1"/>
    <property type="molecule type" value="Genomic_DNA"/>
</dbReference>
<comment type="caution">
    <text evidence="1">The sequence shown here is derived from an EMBL/GenBank/DDBJ whole genome shotgun (WGS) entry which is preliminary data.</text>
</comment>
<accession>A0A822ZXQ4</accession>
<dbReference type="Proteomes" id="UP000607653">
    <property type="component" value="Unassembled WGS sequence"/>
</dbReference>
<evidence type="ECO:0000313" key="1">
    <source>
        <dbReference type="EMBL" id="DAD47626.1"/>
    </source>
</evidence>
<dbReference type="AlphaFoldDB" id="A0A822ZXQ4"/>
<evidence type="ECO:0000313" key="2">
    <source>
        <dbReference type="Proteomes" id="UP000607653"/>
    </source>
</evidence>
<organism evidence="1 2">
    <name type="scientific">Nelumbo nucifera</name>
    <name type="common">Sacred lotus</name>
    <dbReference type="NCBI Taxonomy" id="4432"/>
    <lineage>
        <taxon>Eukaryota</taxon>
        <taxon>Viridiplantae</taxon>
        <taxon>Streptophyta</taxon>
        <taxon>Embryophyta</taxon>
        <taxon>Tracheophyta</taxon>
        <taxon>Spermatophyta</taxon>
        <taxon>Magnoliopsida</taxon>
        <taxon>Proteales</taxon>
        <taxon>Nelumbonaceae</taxon>
        <taxon>Nelumbo</taxon>
    </lineage>
</organism>
<sequence length="49" mass="5554">MQNYFSLMGKPILPAINMIIDLCQSVSVPIIFTRHCHKSLSGYSILGEW</sequence>
<proteinExistence type="predicted"/>
<dbReference type="SUPFAM" id="SSF52499">
    <property type="entry name" value="Isochorismatase-like hydrolases"/>
    <property type="match status" value="1"/>
</dbReference>
<reference evidence="1 2" key="1">
    <citation type="journal article" date="2020" name="Mol. Biol. Evol.">
        <title>Distinct Expression and Methylation Patterns for Genes with Different Fates following a Single Whole-Genome Duplication in Flowering Plants.</title>
        <authorList>
            <person name="Shi T."/>
            <person name="Rahmani R.S."/>
            <person name="Gugger P.F."/>
            <person name="Wang M."/>
            <person name="Li H."/>
            <person name="Zhang Y."/>
            <person name="Li Z."/>
            <person name="Wang Q."/>
            <person name="Van de Peer Y."/>
            <person name="Marchal K."/>
            <person name="Chen J."/>
        </authorList>
    </citation>
    <scope>NUCLEOTIDE SEQUENCE [LARGE SCALE GENOMIC DNA]</scope>
    <source>
        <tissue evidence="1">Leaf</tissue>
    </source>
</reference>
<keyword evidence="2" id="KW-1185">Reference proteome</keyword>
<name>A0A822ZXQ4_NELNU</name>
<protein>
    <submittedName>
        <fullName evidence="1">Uncharacterized protein</fullName>
    </submittedName>
</protein>